<dbReference type="GeneID" id="27697045"/>
<protein>
    <recommendedName>
        <fullName evidence="6">Alcohol dehydrogenase iron-type/glycerol dehydrogenase GldA domain-containing protein</fullName>
    </recommendedName>
</protein>
<dbReference type="GO" id="GO:0004022">
    <property type="term" value="F:alcohol dehydrogenase (NAD+) activity"/>
    <property type="evidence" value="ECO:0007669"/>
    <property type="project" value="TreeGrafter"/>
</dbReference>
<evidence type="ECO:0008006" key="6">
    <source>
        <dbReference type="Google" id="ProtNLM"/>
    </source>
</evidence>
<dbReference type="RefSeq" id="XP_016622201.1">
    <property type="nucleotide sequence ID" value="XM_016761863.1"/>
</dbReference>
<dbReference type="HOGENOM" id="CLU_007207_0_2_1"/>
<dbReference type="PANTHER" id="PTHR11496">
    <property type="entry name" value="ALCOHOL DEHYDROGENASE"/>
    <property type="match status" value="1"/>
</dbReference>
<dbReference type="GO" id="GO:0005739">
    <property type="term" value="C:mitochondrion"/>
    <property type="evidence" value="ECO:0007669"/>
    <property type="project" value="TreeGrafter"/>
</dbReference>
<dbReference type="SUPFAM" id="SSF56796">
    <property type="entry name" value="Dehydroquinate synthase-like"/>
    <property type="match status" value="1"/>
</dbReference>
<dbReference type="Gene3D" id="3.40.50.1970">
    <property type="match status" value="1"/>
</dbReference>
<dbReference type="Pfam" id="PF00465">
    <property type="entry name" value="Fe-ADH"/>
    <property type="match status" value="1"/>
</dbReference>
<dbReference type="CDD" id="cd08192">
    <property type="entry name" value="MAR-like"/>
    <property type="match status" value="1"/>
</dbReference>
<organism evidence="4 5">
    <name type="scientific">Cladophialophora bantiana (strain ATCC 10958 / CBS 173.52 / CDC B-1940 / NIH 8579)</name>
    <name type="common">Xylohypha bantiana</name>
    <dbReference type="NCBI Taxonomy" id="1442370"/>
    <lineage>
        <taxon>Eukaryota</taxon>
        <taxon>Fungi</taxon>
        <taxon>Dikarya</taxon>
        <taxon>Ascomycota</taxon>
        <taxon>Pezizomycotina</taxon>
        <taxon>Eurotiomycetes</taxon>
        <taxon>Chaetothyriomycetidae</taxon>
        <taxon>Chaetothyriales</taxon>
        <taxon>Herpotrichiellaceae</taxon>
        <taxon>Cladophialophora</taxon>
    </lineage>
</organism>
<dbReference type="VEuPathDB" id="FungiDB:Z519_04117"/>
<evidence type="ECO:0000256" key="1">
    <source>
        <dbReference type="ARBA" id="ARBA00023002"/>
    </source>
</evidence>
<keyword evidence="1" id="KW-0560">Oxidoreductase</keyword>
<evidence type="ECO:0000313" key="5">
    <source>
        <dbReference type="Proteomes" id="UP000053789"/>
    </source>
</evidence>
<reference evidence="4" key="1">
    <citation type="submission" date="2015-01" db="EMBL/GenBank/DDBJ databases">
        <title>The Genome Sequence of Cladophialophora bantiana CBS 173.52.</title>
        <authorList>
            <consortium name="The Broad Institute Genomics Platform"/>
            <person name="Cuomo C."/>
            <person name="de Hoog S."/>
            <person name="Gorbushina A."/>
            <person name="Stielow B."/>
            <person name="Teixiera M."/>
            <person name="Abouelleil A."/>
            <person name="Chapman S.B."/>
            <person name="Priest M."/>
            <person name="Young S.K."/>
            <person name="Wortman J."/>
            <person name="Nusbaum C."/>
            <person name="Birren B."/>
        </authorList>
    </citation>
    <scope>NUCLEOTIDE SEQUENCE [LARGE SCALE GENOMIC DNA]</scope>
    <source>
        <strain evidence="4">CBS 173.52</strain>
    </source>
</reference>
<dbReference type="PANTHER" id="PTHR11496:SF107">
    <property type="entry name" value="ALCOHOL DEHYDROGENASE, PUTATIVE (AFU_ORTHOLOGUE AFUA_1G06800)-RELATED"/>
    <property type="match status" value="1"/>
</dbReference>
<keyword evidence="5" id="KW-1185">Reference proteome</keyword>
<dbReference type="OrthoDB" id="339764at2759"/>
<gene>
    <name evidence="4" type="ORF">Z519_04117</name>
</gene>
<dbReference type="InterPro" id="IPR001670">
    <property type="entry name" value="ADH_Fe/GldA"/>
</dbReference>
<evidence type="ECO:0000259" key="3">
    <source>
        <dbReference type="Pfam" id="PF25137"/>
    </source>
</evidence>
<evidence type="ECO:0000313" key="4">
    <source>
        <dbReference type="EMBL" id="KIW95532.1"/>
    </source>
</evidence>
<name>A0A0D2GAE3_CLAB1</name>
<dbReference type="AlphaFoldDB" id="A0A0D2GAE3"/>
<dbReference type="Pfam" id="PF25137">
    <property type="entry name" value="ADH_Fe_C"/>
    <property type="match status" value="1"/>
</dbReference>
<evidence type="ECO:0000259" key="2">
    <source>
        <dbReference type="Pfam" id="PF00465"/>
    </source>
</evidence>
<accession>A0A0D2GAE3</accession>
<sequence length="461" mass="50587">MTLSNSNQETTRPAFPWRKRGLVSYGIPFPQLVATHVERLGKLRVYALVSGSLARNTDTLSRLKEALGPKLVGERIGFPSHVPWNDLLRLAQEIKESGAELVMTVGGGSITDAVKLAGLILANDLHDFKALDAMSSRLKAAMQHDIDYKHASDPQDVNPPPFVMINVPTTLSAGEYSPYAGGIDPTEGIKKIFILQSLASDIVILDPELARHSPEWVWMSSGVRSIDHCVELLGSLSKIDPETEEAAEKGLVLVARGLLKLRNDPSDLQARLETQLGSNFAMDGKFTHHPRDFYEPSLISWYLGLCRGVHLGGSHAIGHQLGTMNVAHGYTSCILCPSVMKYNAKVNAARQQWAIHILWSDSYIRQALSKRGLTAENDLGDLLDGFFREYGMPRTLKEVGVEGEANLQTLAVRSLKDPCCRTDPIPLTTPEQVMNILNTVERLSHSEHKSSSSVCGPGNKN</sequence>
<dbReference type="Proteomes" id="UP000053789">
    <property type="component" value="Unassembled WGS sequence"/>
</dbReference>
<feature type="domain" description="Alcohol dehydrogenase iron-type/glycerol dehydrogenase GldA" evidence="2">
    <location>
        <begin position="34"/>
        <end position="207"/>
    </location>
</feature>
<proteinExistence type="predicted"/>
<dbReference type="InterPro" id="IPR056798">
    <property type="entry name" value="ADH_Fe_C"/>
</dbReference>
<feature type="domain" description="Fe-containing alcohol dehydrogenase-like C-terminal" evidence="3">
    <location>
        <begin position="310"/>
        <end position="438"/>
    </location>
</feature>
<dbReference type="EMBL" id="KN846984">
    <property type="protein sequence ID" value="KIW95532.1"/>
    <property type="molecule type" value="Genomic_DNA"/>
</dbReference>
<dbReference type="Gene3D" id="1.20.1090.10">
    <property type="entry name" value="Dehydroquinate synthase-like - alpha domain"/>
    <property type="match status" value="1"/>
</dbReference>
<dbReference type="GO" id="GO:0046872">
    <property type="term" value="F:metal ion binding"/>
    <property type="evidence" value="ECO:0007669"/>
    <property type="project" value="InterPro"/>
</dbReference>
<dbReference type="InterPro" id="IPR039697">
    <property type="entry name" value="Alcohol_dehydrogenase_Fe"/>
</dbReference>